<dbReference type="Proteomes" id="UP001239445">
    <property type="component" value="Unassembled WGS sequence"/>
</dbReference>
<evidence type="ECO:0000313" key="9">
    <source>
        <dbReference type="EMBL" id="KAK1749975.1"/>
    </source>
</evidence>
<dbReference type="Pfam" id="PF02229">
    <property type="entry name" value="PC4"/>
    <property type="match status" value="1"/>
</dbReference>
<accession>A0AAJ0B1J2</accession>
<feature type="compositionally biased region" description="Basic and acidic residues" evidence="7">
    <location>
        <begin position="34"/>
        <end position="46"/>
    </location>
</feature>
<sequence length="168" mass="17950">MPKKRHVEDSDGEETSPVVKKAKVKSSGAAVASKKGDAPTKGKDSEGNAYWEIGNKRRIGTSTFKGASLINIREYYEANGELRPGKKGISLSLDQYRALVKIIPQLNEELRAAGHDIEDPAAAGPGSVDGGASLVAADLPKKAKKKAKKANIDVTSDEEDEEDEEDSD</sequence>
<name>A0AAJ0B1J2_9PEZI</name>
<keyword evidence="5" id="KW-0804">Transcription</keyword>
<feature type="region of interest" description="Disordered" evidence="7">
    <location>
        <begin position="1"/>
        <end position="48"/>
    </location>
</feature>
<organism evidence="9 10">
    <name type="scientific">Echria macrotheca</name>
    <dbReference type="NCBI Taxonomy" id="438768"/>
    <lineage>
        <taxon>Eukaryota</taxon>
        <taxon>Fungi</taxon>
        <taxon>Dikarya</taxon>
        <taxon>Ascomycota</taxon>
        <taxon>Pezizomycotina</taxon>
        <taxon>Sordariomycetes</taxon>
        <taxon>Sordariomycetidae</taxon>
        <taxon>Sordariales</taxon>
        <taxon>Schizotheciaceae</taxon>
        <taxon>Echria</taxon>
    </lineage>
</organism>
<keyword evidence="10" id="KW-1185">Reference proteome</keyword>
<comment type="subcellular location">
    <subcellularLocation>
        <location evidence="1">Nucleus</location>
    </subcellularLocation>
</comment>
<gene>
    <name evidence="9" type="ORF">QBC47DRAFT_394961</name>
</gene>
<evidence type="ECO:0000313" key="10">
    <source>
        <dbReference type="Proteomes" id="UP001239445"/>
    </source>
</evidence>
<evidence type="ECO:0000256" key="6">
    <source>
        <dbReference type="ARBA" id="ARBA00023242"/>
    </source>
</evidence>
<dbReference type="GO" id="GO:0003713">
    <property type="term" value="F:transcription coactivator activity"/>
    <property type="evidence" value="ECO:0007669"/>
    <property type="project" value="InterPro"/>
</dbReference>
<evidence type="ECO:0000256" key="2">
    <source>
        <dbReference type="ARBA" id="ARBA00009001"/>
    </source>
</evidence>
<dbReference type="PANTHER" id="PTHR13215">
    <property type="entry name" value="RNA POLYMERASE II TRANSCRIPTIONAL COACTIVATOR"/>
    <property type="match status" value="1"/>
</dbReference>
<feature type="compositionally biased region" description="Acidic residues" evidence="7">
    <location>
        <begin position="155"/>
        <end position="168"/>
    </location>
</feature>
<proteinExistence type="inferred from homology"/>
<keyword evidence="3" id="KW-0805">Transcription regulation</keyword>
<dbReference type="GO" id="GO:0003677">
    <property type="term" value="F:DNA binding"/>
    <property type="evidence" value="ECO:0007669"/>
    <property type="project" value="UniProtKB-KW"/>
</dbReference>
<dbReference type="EMBL" id="MU839850">
    <property type="protein sequence ID" value="KAK1749975.1"/>
    <property type="molecule type" value="Genomic_DNA"/>
</dbReference>
<dbReference type="GO" id="GO:0060261">
    <property type="term" value="P:positive regulation of transcription initiation by RNA polymerase II"/>
    <property type="evidence" value="ECO:0007669"/>
    <property type="project" value="InterPro"/>
</dbReference>
<protein>
    <submittedName>
        <fullName evidence="9">RNA polymerase</fullName>
    </submittedName>
</protein>
<evidence type="ECO:0000256" key="4">
    <source>
        <dbReference type="ARBA" id="ARBA00023125"/>
    </source>
</evidence>
<dbReference type="GO" id="GO:0005634">
    <property type="term" value="C:nucleus"/>
    <property type="evidence" value="ECO:0007669"/>
    <property type="project" value="UniProtKB-SubCell"/>
</dbReference>
<reference evidence="9" key="1">
    <citation type="submission" date="2023-06" db="EMBL/GenBank/DDBJ databases">
        <title>Genome-scale phylogeny and comparative genomics of the fungal order Sordariales.</title>
        <authorList>
            <consortium name="Lawrence Berkeley National Laboratory"/>
            <person name="Hensen N."/>
            <person name="Bonometti L."/>
            <person name="Westerberg I."/>
            <person name="Brannstrom I.O."/>
            <person name="Guillou S."/>
            <person name="Cros-Aarteil S."/>
            <person name="Calhoun S."/>
            <person name="Haridas S."/>
            <person name="Kuo A."/>
            <person name="Mondo S."/>
            <person name="Pangilinan J."/>
            <person name="Riley R."/>
            <person name="Labutti K."/>
            <person name="Andreopoulos B."/>
            <person name="Lipzen A."/>
            <person name="Chen C."/>
            <person name="Yanf M."/>
            <person name="Daum C."/>
            <person name="Ng V."/>
            <person name="Clum A."/>
            <person name="Steindorff A."/>
            <person name="Ohm R."/>
            <person name="Martin F."/>
            <person name="Silar P."/>
            <person name="Natvig D."/>
            <person name="Lalanne C."/>
            <person name="Gautier V."/>
            <person name="Ament-Velasquez S.L."/>
            <person name="Kruys A."/>
            <person name="Hutchinson M.I."/>
            <person name="Powell A.J."/>
            <person name="Barry K."/>
            <person name="Miller A.N."/>
            <person name="Grigoriev I.V."/>
            <person name="Debuchy R."/>
            <person name="Gladieux P."/>
            <person name="Thoren M.H."/>
            <person name="Johannesson H."/>
        </authorList>
    </citation>
    <scope>NUCLEOTIDE SEQUENCE</scope>
    <source>
        <strain evidence="9">PSN4</strain>
    </source>
</reference>
<evidence type="ECO:0000256" key="7">
    <source>
        <dbReference type="SAM" id="MobiDB-lite"/>
    </source>
</evidence>
<dbReference type="Gene3D" id="2.30.31.10">
    <property type="entry name" value="Transcriptional Coactivator Pc4, Chain A"/>
    <property type="match status" value="1"/>
</dbReference>
<comment type="similarity">
    <text evidence="2">Belongs to the transcriptional coactivator PC4 family.</text>
</comment>
<evidence type="ECO:0000256" key="3">
    <source>
        <dbReference type="ARBA" id="ARBA00023015"/>
    </source>
</evidence>
<dbReference type="AlphaFoldDB" id="A0AAJ0B1J2"/>
<dbReference type="InterPro" id="IPR045125">
    <property type="entry name" value="Sub1/Tcp4-like"/>
</dbReference>
<dbReference type="SUPFAM" id="SSF54447">
    <property type="entry name" value="ssDNA-binding transcriptional regulator domain"/>
    <property type="match status" value="1"/>
</dbReference>
<evidence type="ECO:0000256" key="1">
    <source>
        <dbReference type="ARBA" id="ARBA00004123"/>
    </source>
</evidence>
<evidence type="ECO:0000256" key="5">
    <source>
        <dbReference type="ARBA" id="ARBA00023163"/>
    </source>
</evidence>
<keyword evidence="6" id="KW-0539">Nucleus</keyword>
<keyword evidence="4" id="KW-0238">DNA-binding</keyword>
<dbReference type="InterPro" id="IPR003173">
    <property type="entry name" value="PC4_C"/>
</dbReference>
<feature type="domain" description="Transcriptional coactivator p15 (PC4) C-terminal" evidence="8">
    <location>
        <begin position="51"/>
        <end position="102"/>
    </location>
</feature>
<comment type="caution">
    <text evidence="9">The sequence shown here is derived from an EMBL/GenBank/DDBJ whole genome shotgun (WGS) entry which is preliminary data.</text>
</comment>
<dbReference type="InterPro" id="IPR009044">
    <property type="entry name" value="ssDNA-bd_transcriptional_reg"/>
</dbReference>
<feature type="region of interest" description="Disordered" evidence="7">
    <location>
        <begin position="141"/>
        <end position="168"/>
    </location>
</feature>
<evidence type="ECO:0000259" key="8">
    <source>
        <dbReference type="Pfam" id="PF02229"/>
    </source>
</evidence>